<gene>
    <name evidence="2" type="ORF">C7451_102255</name>
</gene>
<proteinExistence type="predicted"/>
<comment type="caution">
    <text evidence="2">The sequence shown here is derived from an EMBL/GenBank/DDBJ whole genome shotgun (WGS) entry which is preliminary data.</text>
</comment>
<dbReference type="AlphaFoldDB" id="A0A2V3V9X3"/>
<evidence type="ECO:0000256" key="1">
    <source>
        <dbReference type="SAM" id="SignalP"/>
    </source>
</evidence>
<accession>A0A2V3V9X3</accession>
<reference evidence="2 3" key="1">
    <citation type="submission" date="2018-05" db="EMBL/GenBank/DDBJ databases">
        <title>Genomic Encyclopedia of Type Strains, Phase IV (KMG-IV): sequencing the most valuable type-strain genomes for metagenomic binning, comparative biology and taxonomic classification.</title>
        <authorList>
            <person name="Goeker M."/>
        </authorList>
    </citation>
    <scope>NUCLEOTIDE SEQUENCE [LARGE SCALE GENOMIC DNA]</scope>
    <source>
        <strain evidence="2 3">DSM 3183</strain>
    </source>
</reference>
<evidence type="ECO:0008006" key="4">
    <source>
        <dbReference type="Google" id="ProtNLM"/>
    </source>
</evidence>
<dbReference type="EMBL" id="QJJM01000002">
    <property type="protein sequence ID" value="PXW78583.1"/>
    <property type="molecule type" value="Genomic_DNA"/>
</dbReference>
<keyword evidence="3" id="KW-1185">Reference proteome</keyword>
<evidence type="ECO:0000313" key="2">
    <source>
        <dbReference type="EMBL" id="PXW78583.1"/>
    </source>
</evidence>
<organism evidence="2 3">
    <name type="scientific">Blastomonas natatoria</name>
    <dbReference type="NCBI Taxonomy" id="34015"/>
    <lineage>
        <taxon>Bacteria</taxon>
        <taxon>Pseudomonadati</taxon>
        <taxon>Pseudomonadota</taxon>
        <taxon>Alphaproteobacteria</taxon>
        <taxon>Sphingomonadales</taxon>
        <taxon>Sphingomonadaceae</taxon>
        <taxon>Blastomonas</taxon>
    </lineage>
</organism>
<dbReference type="Proteomes" id="UP000248014">
    <property type="component" value="Unassembled WGS sequence"/>
</dbReference>
<sequence>MGFSGTIRRSAWTAVAALALLAGGCVSPAGPVEAVRFVSPDRAGELGRGPIRVVAGEGMDNASLEYRSYAVAVERELERIGYQVLPVGARQAPDVQTATVRVERSVLAAADQNRNPVSVGVGGGTGGFGSGVGLGIGINLGGRPKGQVATEMLANIRAGDGTILWEGRASVEAKEGSPMAETQLNAAKLAQGLFTGFPGESGETISVK</sequence>
<dbReference type="OrthoDB" id="7428103at2"/>
<evidence type="ECO:0000313" key="3">
    <source>
        <dbReference type="Proteomes" id="UP000248014"/>
    </source>
</evidence>
<protein>
    <recommendedName>
        <fullName evidence="4">DUF4136 domain-containing protein</fullName>
    </recommendedName>
</protein>
<name>A0A2V3V9X3_9SPHN</name>
<feature type="chain" id="PRO_5016169243" description="DUF4136 domain-containing protein" evidence="1">
    <location>
        <begin position="30"/>
        <end position="208"/>
    </location>
</feature>
<feature type="signal peptide" evidence="1">
    <location>
        <begin position="1"/>
        <end position="29"/>
    </location>
</feature>
<keyword evidence="1" id="KW-0732">Signal</keyword>
<dbReference type="RefSeq" id="WP_110297650.1">
    <property type="nucleotide sequence ID" value="NZ_QJJM01000002.1"/>
</dbReference>